<evidence type="ECO:0000256" key="2">
    <source>
        <dbReference type="SAM" id="Phobius"/>
    </source>
</evidence>
<name>A0AAU0MIB0_9MICO</name>
<protein>
    <submittedName>
        <fullName evidence="3">DUF2933 domain-containing protein</fullName>
    </submittedName>
</protein>
<reference evidence="3 4" key="1">
    <citation type="submission" date="2023-10" db="EMBL/GenBank/DDBJ databases">
        <title>Y20.</title>
        <authorList>
            <person name="Zhang G."/>
            <person name="Ding Y."/>
        </authorList>
    </citation>
    <scope>NUCLEOTIDE SEQUENCE [LARGE SCALE GENOMIC DNA]</scope>
    <source>
        <strain evidence="3 4">Y20</strain>
    </source>
</reference>
<dbReference type="InterPro" id="IPR021682">
    <property type="entry name" value="DUF2933"/>
</dbReference>
<feature type="region of interest" description="Disordered" evidence="1">
    <location>
        <begin position="64"/>
        <end position="94"/>
    </location>
</feature>
<keyword evidence="2" id="KW-0472">Membrane</keyword>
<gene>
    <name evidence="3" type="ORF">RYJ27_01060</name>
</gene>
<accession>A0AAU0MIB0</accession>
<dbReference type="EMBL" id="CP137080">
    <property type="protein sequence ID" value="WOQ69865.1"/>
    <property type="molecule type" value="Genomic_DNA"/>
</dbReference>
<feature type="compositionally biased region" description="Basic and acidic residues" evidence="1">
    <location>
        <begin position="66"/>
        <end position="88"/>
    </location>
</feature>
<dbReference type="Pfam" id="PF11666">
    <property type="entry name" value="DUF2933"/>
    <property type="match status" value="1"/>
</dbReference>
<dbReference type="KEGG" id="mliy:RYJ27_01060"/>
<organism evidence="3 4">
    <name type="scientific">Microbacterium limosum</name>
    <dbReference type="NCBI Taxonomy" id="3079935"/>
    <lineage>
        <taxon>Bacteria</taxon>
        <taxon>Bacillati</taxon>
        <taxon>Actinomycetota</taxon>
        <taxon>Actinomycetes</taxon>
        <taxon>Micrococcales</taxon>
        <taxon>Microbacteriaceae</taxon>
        <taxon>Microbacterium</taxon>
    </lineage>
</organism>
<proteinExistence type="predicted"/>
<feature type="transmembrane region" description="Helical" evidence="2">
    <location>
        <begin position="17"/>
        <end position="36"/>
    </location>
</feature>
<evidence type="ECO:0000313" key="4">
    <source>
        <dbReference type="Proteomes" id="UP001329313"/>
    </source>
</evidence>
<keyword evidence="2" id="KW-0812">Transmembrane</keyword>
<sequence length="94" mass="10079">MTGPHAEPPRTPPAGRVWMWVIIALAVAGIVIYLVVDHWTHLAAAAPYVGIIAIAAMHLFGHRGHGGHDGHDGSGRHREQPRHDHTDPPADDAA</sequence>
<evidence type="ECO:0000256" key="1">
    <source>
        <dbReference type="SAM" id="MobiDB-lite"/>
    </source>
</evidence>
<feature type="transmembrane region" description="Helical" evidence="2">
    <location>
        <begin position="42"/>
        <end position="61"/>
    </location>
</feature>
<dbReference type="RefSeq" id="WP_330170959.1">
    <property type="nucleotide sequence ID" value="NZ_CP137080.1"/>
</dbReference>
<dbReference type="AlphaFoldDB" id="A0AAU0MIB0"/>
<keyword evidence="4" id="KW-1185">Reference proteome</keyword>
<keyword evidence="2" id="KW-1133">Transmembrane helix</keyword>
<dbReference type="Proteomes" id="UP001329313">
    <property type="component" value="Chromosome"/>
</dbReference>
<evidence type="ECO:0000313" key="3">
    <source>
        <dbReference type="EMBL" id="WOQ69865.1"/>
    </source>
</evidence>